<dbReference type="EMBL" id="MU825401">
    <property type="protein sequence ID" value="KAJ7392532.1"/>
    <property type="molecule type" value="Genomic_DNA"/>
</dbReference>
<sequence length="442" mass="49681">MEYPKILCAAIFVVMLSSVALSAPLMSTTELLIRLDLAPSLANATTEMKNVYPFIASNTNLQDTMLLLGMVHTQTCTKNMQLKDKLYVAYIKLSNFISPLYMAYSYEEIQGPQHNVLTQLLMATSFYLNSTASTLRHEILKNGFSVPGGQNLSEAQLDHYTRQYLQALVDNKLVTLVITDDVVKVYRNYAILYTLYDVIKQVYTCVTEMEYPKILYAAIFVVMLSSAALSAPLMSTTELLIRLELAPSLANATTEMKNVYPFIASNTNLQDTMLLLGMVHTQTCTKNMQLKDKLSVAYIKLSNFISPLYMAYSYEEIQGPQHNVLTQLLMATSFYLNSTASTLRHEILKNGFSVPGGQNLSEAQLDHYTRQYLQALVDNKLVTLVITDDVVKVYRNYAILYTLNDVNKQVYTCVTGSQDAIDYQTFQKATQTSTQSNSPTEN</sequence>
<dbReference type="Proteomes" id="UP001163046">
    <property type="component" value="Unassembled WGS sequence"/>
</dbReference>
<proteinExistence type="predicted"/>
<gene>
    <name evidence="2" type="ORF">OS493_012203</name>
</gene>
<evidence type="ECO:0000256" key="1">
    <source>
        <dbReference type="SAM" id="SignalP"/>
    </source>
</evidence>
<accession>A0A9X0D9Q6</accession>
<name>A0A9X0D9Q6_9CNID</name>
<evidence type="ECO:0000313" key="2">
    <source>
        <dbReference type="EMBL" id="KAJ7392532.1"/>
    </source>
</evidence>
<dbReference type="OrthoDB" id="5965516at2759"/>
<keyword evidence="1" id="KW-0732">Signal</keyword>
<reference evidence="2" key="1">
    <citation type="submission" date="2023-01" db="EMBL/GenBank/DDBJ databases">
        <title>Genome assembly of the deep-sea coral Lophelia pertusa.</title>
        <authorList>
            <person name="Herrera S."/>
            <person name="Cordes E."/>
        </authorList>
    </citation>
    <scope>NUCLEOTIDE SEQUENCE</scope>
    <source>
        <strain evidence="2">USNM1676648</strain>
        <tissue evidence="2">Polyp</tissue>
    </source>
</reference>
<feature type="chain" id="PRO_5040758827" evidence="1">
    <location>
        <begin position="23"/>
        <end position="442"/>
    </location>
</feature>
<keyword evidence="3" id="KW-1185">Reference proteome</keyword>
<feature type="signal peptide" evidence="1">
    <location>
        <begin position="1"/>
        <end position="22"/>
    </location>
</feature>
<evidence type="ECO:0000313" key="3">
    <source>
        <dbReference type="Proteomes" id="UP001163046"/>
    </source>
</evidence>
<dbReference type="AlphaFoldDB" id="A0A9X0D9Q6"/>
<protein>
    <submittedName>
        <fullName evidence="2">Uncharacterized protein</fullName>
    </submittedName>
</protein>
<organism evidence="2 3">
    <name type="scientific">Desmophyllum pertusum</name>
    <dbReference type="NCBI Taxonomy" id="174260"/>
    <lineage>
        <taxon>Eukaryota</taxon>
        <taxon>Metazoa</taxon>
        <taxon>Cnidaria</taxon>
        <taxon>Anthozoa</taxon>
        <taxon>Hexacorallia</taxon>
        <taxon>Scleractinia</taxon>
        <taxon>Caryophylliina</taxon>
        <taxon>Caryophylliidae</taxon>
        <taxon>Desmophyllum</taxon>
    </lineage>
</organism>
<comment type="caution">
    <text evidence="2">The sequence shown here is derived from an EMBL/GenBank/DDBJ whole genome shotgun (WGS) entry which is preliminary data.</text>
</comment>